<reference evidence="1" key="1">
    <citation type="submission" date="2018-05" db="EMBL/GenBank/DDBJ databases">
        <authorList>
            <person name="Lanie J.A."/>
            <person name="Ng W.-L."/>
            <person name="Kazmierczak K.M."/>
            <person name="Andrzejewski T.M."/>
            <person name="Davidsen T.M."/>
            <person name="Wayne K.J."/>
            <person name="Tettelin H."/>
            <person name="Glass J.I."/>
            <person name="Rusch D."/>
            <person name="Podicherti R."/>
            <person name="Tsui H.-C.T."/>
            <person name="Winkler M.E."/>
        </authorList>
    </citation>
    <scope>NUCLEOTIDE SEQUENCE</scope>
</reference>
<evidence type="ECO:0000313" key="1">
    <source>
        <dbReference type="EMBL" id="SVA68745.1"/>
    </source>
</evidence>
<dbReference type="EMBL" id="UINC01016528">
    <property type="protein sequence ID" value="SVA68745.1"/>
    <property type="molecule type" value="Genomic_DNA"/>
</dbReference>
<organism evidence="1">
    <name type="scientific">marine metagenome</name>
    <dbReference type="NCBI Taxonomy" id="408172"/>
    <lineage>
        <taxon>unclassified sequences</taxon>
        <taxon>metagenomes</taxon>
        <taxon>ecological metagenomes</taxon>
    </lineage>
</organism>
<feature type="non-terminal residue" evidence="1">
    <location>
        <position position="1"/>
    </location>
</feature>
<dbReference type="AlphaFoldDB" id="A0A381XVL4"/>
<sequence>VKFQRIMFCLFFLFFYLWSFGVKAESFSIKKKEINLIGEKIFINECAGKIENLTSWNMGTDFASLGIGHFIWYPSGKEGPFDEKFPDFLLFLEHRGIELPTWLKDPSKRECPWKSRQEFIQNLQGPTMKSIRKLLANTIPSQAEFMVERLQTVLPKILESTSNPYHIKRQFFRVAKSPMGLYALTDYVNFKGEGILRSERYNGEGWGLLQVLELMPRSPNSNEPMQEFVTCAVRVLTRRVENAPKERFWLPGWKNRLQTYISGL</sequence>
<accession>A0A381XVL4</accession>
<proteinExistence type="predicted"/>
<protein>
    <submittedName>
        <fullName evidence="1">Uncharacterized protein</fullName>
    </submittedName>
</protein>
<gene>
    <name evidence="1" type="ORF">METZ01_LOCUS121599</name>
</gene>
<name>A0A381XVL4_9ZZZZ</name>